<keyword evidence="3" id="KW-0378">Hydrolase</keyword>
<dbReference type="EMBL" id="RCWN01000001">
    <property type="protein sequence ID" value="RLQ87404.1"/>
    <property type="molecule type" value="Genomic_DNA"/>
</dbReference>
<gene>
    <name evidence="5" type="ORF">D8780_03495</name>
</gene>
<dbReference type="InterPro" id="IPR045004">
    <property type="entry name" value="ECH_dom"/>
</dbReference>
<dbReference type="GO" id="GO:0003860">
    <property type="term" value="F:3-hydroxyisobutyryl-CoA hydrolase activity"/>
    <property type="evidence" value="ECO:0007669"/>
    <property type="project" value="UniProtKB-EC"/>
</dbReference>
<feature type="domain" description="Enoyl-CoA hydratase/isomerase" evidence="4">
    <location>
        <begin position="15"/>
        <end position="334"/>
    </location>
</feature>
<reference evidence="5 6" key="1">
    <citation type="submission" date="2018-10" db="EMBL/GenBank/DDBJ databases">
        <title>Notoacmeibacter sp. M2BS9Y-3-1, whole genome shotgun sequence.</title>
        <authorList>
            <person name="Tuo L."/>
        </authorList>
    </citation>
    <scope>NUCLEOTIDE SEQUENCE [LARGE SCALE GENOMIC DNA]</scope>
    <source>
        <strain evidence="5 6">M2BS9Y-3-1</strain>
    </source>
</reference>
<dbReference type="InterPro" id="IPR032259">
    <property type="entry name" value="HIBYL-CoA-H"/>
</dbReference>
<keyword evidence="6" id="KW-1185">Reference proteome</keyword>
<name>A0A3L7JAF1_9HYPH</name>
<evidence type="ECO:0000259" key="4">
    <source>
        <dbReference type="Pfam" id="PF16113"/>
    </source>
</evidence>
<accession>A0A3L7JAF1</accession>
<dbReference type="InterPro" id="IPR029045">
    <property type="entry name" value="ClpP/crotonase-like_dom_sf"/>
</dbReference>
<evidence type="ECO:0000256" key="1">
    <source>
        <dbReference type="ARBA" id="ARBA00001709"/>
    </source>
</evidence>
<dbReference type="PANTHER" id="PTHR43176">
    <property type="entry name" value="3-HYDROXYISOBUTYRYL-COA HYDROLASE-RELATED"/>
    <property type="match status" value="1"/>
</dbReference>
<dbReference type="AlphaFoldDB" id="A0A3L7JAF1"/>
<dbReference type="NCBIfam" id="NF004127">
    <property type="entry name" value="PRK05617.1"/>
    <property type="match status" value="1"/>
</dbReference>
<evidence type="ECO:0000313" key="6">
    <source>
        <dbReference type="Proteomes" id="UP000281094"/>
    </source>
</evidence>
<comment type="caution">
    <text evidence="5">The sequence shown here is derived from an EMBL/GenBank/DDBJ whole genome shotgun (WGS) entry which is preliminary data.</text>
</comment>
<sequence length="351" mass="38113">MSGNEIEIRKVGSTGRITLNRPKALNALTYEQALAIEEALDAWQAQGDIKRIVIDAMGEKAFCAGGDLSELYRRGVEGDYAYGRRFWADEYRLNAKIANCAIPYIAFMDGITMGGGVGISAHGSHRVVTDRSMIAMPECGIGLVPDVGGTLLLARAAGHLGEFLALTGWRMTGADAIRAGFADLYIDSADVPAAIAALEEGDDLEPLSANSSKTDEAPLSANQNAIDQHFQHKSAKECLASLEADPSEFAQEAAAMMRKACPLSVACAFEMIRKARDFSRIEEALALEYRFTYRSMSDGDFLEGVRALIIEKDRQPKWRIERLGDVGADHIETMLAGLGSDELTLEKRTKA</sequence>
<proteinExistence type="predicted"/>
<protein>
    <recommendedName>
        <fullName evidence="2">3-hydroxyisobutyryl-CoA hydrolase</fullName>
        <ecNumber evidence="2">3.1.2.4</ecNumber>
    </recommendedName>
</protein>
<dbReference type="PANTHER" id="PTHR43176:SF3">
    <property type="entry name" value="3-HYDROXYISOBUTYRYL-COA HYDROLASE, MITOCHONDRIAL"/>
    <property type="match status" value="1"/>
</dbReference>
<dbReference type="CDD" id="cd06558">
    <property type="entry name" value="crotonase-like"/>
    <property type="match status" value="1"/>
</dbReference>
<evidence type="ECO:0000313" key="5">
    <source>
        <dbReference type="EMBL" id="RLQ87404.1"/>
    </source>
</evidence>
<dbReference type="GO" id="GO:0005829">
    <property type="term" value="C:cytosol"/>
    <property type="evidence" value="ECO:0007669"/>
    <property type="project" value="TreeGrafter"/>
</dbReference>
<dbReference type="EC" id="3.1.2.4" evidence="2"/>
<organism evidence="5 6">
    <name type="scientific">Notoacmeibacter ruber</name>
    <dbReference type="NCBI Taxonomy" id="2670375"/>
    <lineage>
        <taxon>Bacteria</taxon>
        <taxon>Pseudomonadati</taxon>
        <taxon>Pseudomonadota</taxon>
        <taxon>Alphaproteobacteria</taxon>
        <taxon>Hyphomicrobiales</taxon>
        <taxon>Notoacmeibacteraceae</taxon>
        <taxon>Notoacmeibacter</taxon>
    </lineage>
</organism>
<comment type="catalytic activity">
    <reaction evidence="1">
        <text>3-hydroxy-2-methylpropanoyl-CoA + H2O = 3-hydroxy-2-methylpropanoate + CoA + H(+)</text>
        <dbReference type="Rhea" id="RHEA:20888"/>
        <dbReference type="ChEBI" id="CHEBI:11805"/>
        <dbReference type="ChEBI" id="CHEBI:15377"/>
        <dbReference type="ChEBI" id="CHEBI:15378"/>
        <dbReference type="ChEBI" id="CHEBI:57287"/>
        <dbReference type="ChEBI" id="CHEBI:57340"/>
        <dbReference type="EC" id="3.1.2.4"/>
    </reaction>
</comment>
<dbReference type="Proteomes" id="UP000281094">
    <property type="component" value="Unassembled WGS sequence"/>
</dbReference>
<dbReference type="Pfam" id="PF16113">
    <property type="entry name" value="ECH_2"/>
    <property type="match status" value="1"/>
</dbReference>
<evidence type="ECO:0000256" key="3">
    <source>
        <dbReference type="ARBA" id="ARBA00022801"/>
    </source>
</evidence>
<dbReference type="RefSeq" id="WP_121644372.1">
    <property type="nucleotide sequence ID" value="NZ_RCWN01000001.1"/>
</dbReference>
<keyword evidence="5" id="KW-0413">Isomerase</keyword>
<dbReference type="Gene3D" id="3.90.226.10">
    <property type="entry name" value="2-enoyl-CoA Hydratase, Chain A, domain 1"/>
    <property type="match status" value="1"/>
</dbReference>
<dbReference type="GO" id="GO:0016853">
    <property type="term" value="F:isomerase activity"/>
    <property type="evidence" value="ECO:0007669"/>
    <property type="project" value="UniProtKB-KW"/>
</dbReference>
<dbReference type="SUPFAM" id="SSF52096">
    <property type="entry name" value="ClpP/crotonase"/>
    <property type="match status" value="1"/>
</dbReference>
<dbReference type="GO" id="GO:0006574">
    <property type="term" value="P:L-valine catabolic process"/>
    <property type="evidence" value="ECO:0007669"/>
    <property type="project" value="TreeGrafter"/>
</dbReference>
<evidence type="ECO:0000256" key="2">
    <source>
        <dbReference type="ARBA" id="ARBA00011915"/>
    </source>
</evidence>